<dbReference type="AlphaFoldDB" id="A0A2W2BBH0"/>
<gene>
    <name evidence="1" type="ORF">DN068_19970</name>
</gene>
<keyword evidence="2" id="KW-1185">Reference proteome</keyword>
<dbReference type="Gene3D" id="3.90.930.1">
    <property type="match status" value="1"/>
</dbReference>
<name>A0A2W2BBH0_9BACT</name>
<dbReference type="EMBL" id="QKTW01000027">
    <property type="protein sequence ID" value="PZF70986.1"/>
    <property type="molecule type" value="Genomic_DNA"/>
</dbReference>
<proteinExistence type="predicted"/>
<dbReference type="OrthoDB" id="1274094at2"/>
<evidence type="ECO:0000313" key="2">
    <source>
        <dbReference type="Proteomes" id="UP000248745"/>
    </source>
</evidence>
<dbReference type="Proteomes" id="UP000248745">
    <property type="component" value="Unassembled WGS sequence"/>
</dbReference>
<sequence length="220" mass="25664">MKLVVLFFGCLFSIGYLGQKESKKINSKNMFGTPYVDSNFEKFDFNLYNSRIDKSSPVFERISEDGTLVRLMNIQAGLFYRATAHNSYFSVNKTYHSNGNIREKGLCFHVSCGTFRKGTWFEFNEQGKLIKEINYDKYYKFTFEQVLAFCEREGIRVDKGPILQSTGYHTIISRRVSIVFDDTSFWKIEWLKRPDCIETIVLNGNTGAITSREERKYINN</sequence>
<dbReference type="RefSeq" id="WP_111000720.1">
    <property type="nucleotide sequence ID" value="NZ_QKTW01000027.1"/>
</dbReference>
<evidence type="ECO:0008006" key="3">
    <source>
        <dbReference type="Google" id="ProtNLM"/>
    </source>
</evidence>
<reference evidence="1 2" key="1">
    <citation type="submission" date="2018-06" db="EMBL/GenBank/DDBJ databases">
        <title>Mucibacter soli gen. nov., sp. nov., a new member of the family Chitinophagaceae producing mucin.</title>
        <authorList>
            <person name="Kim M.-K."/>
            <person name="Park S."/>
            <person name="Kim T.-S."/>
            <person name="Joung Y."/>
            <person name="Han J.-H."/>
            <person name="Kim S.B."/>
        </authorList>
    </citation>
    <scope>NUCLEOTIDE SEQUENCE [LARGE SCALE GENOMIC DNA]</scope>
    <source>
        <strain evidence="1 2">R1-15</strain>
    </source>
</reference>
<protein>
    <recommendedName>
        <fullName evidence="3">MORN repeat variant</fullName>
    </recommendedName>
</protein>
<accession>A0A2W2BBH0</accession>
<organism evidence="1 2">
    <name type="scientific">Taibaiella soli</name>
    <dbReference type="NCBI Taxonomy" id="1649169"/>
    <lineage>
        <taxon>Bacteria</taxon>
        <taxon>Pseudomonadati</taxon>
        <taxon>Bacteroidota</taxon>
        <taxon>Chitinophagia</taxon>
        <taxon>Chitinophagales</taxon>
        <taxon>Chitinophagaceae</taxon>
        <taxon>Taibaiella</taxon>
    </lineage>
</organism>
<evidence type="ECO:0000313" key="1">
    <source>
        <dbReference type="EMBL" id="PZF70986.1"/>
    </source>
</evidence>
<comment type="caution">
    <text evidence="1">The sequence shown here is derived from an EMBL/GenBank/DDBJ whole genome shotgun (WGS) entry which is preliminary data.</text>
</comment>